<accession>A0A1W9YZ43</accession>
<comment type="cofactor">
    <cofactor evidence="1">
        <name>heme</name>
        <dbReference type="ChEBI" id="CHEBI:30413"/>
    </cofactor>
</comment>
<comment type="similarity">
    <text evidence="2">Belongs to the cytochrome P450 family.</text>
</comment>
<evidence type="ECO:0000256" key="4">
    <source>
        <dbReference type="ARBA" id="ARBA00022723"/>
    </source>
</evidence>
<evidence type="ECO:0000256" key="5">
    <source>
        <dbReference type="ARBA" id="ARBA00023002"/>
    </source>
</evidence>
<dbReference type="GO" id="GO:0006707">
    <property type="term" value="P:cholesterol catabolic process"/>
    <property type="evidence" value="ECO:0007669"/>
    <property type="project" value="TreeGrafter"/>
</dbReference>
<organism evidence="8 9">
    <name type="scientific">Mycolicibacterium bacteremicum</name>
    <name type="common">Mycobacterium bacteremicum</name>
    <dbReference type="NCBI Taxonomy" id="564198"/>
    <lineage>
        <taxon>Bacteria</taxon>
        <taxon>Bacillati</taxon>
        <taxon>Actinomycetota</taxon>
        <taxon>Actinomycetes</taxon>
        <taxon>Mycobacteriales</taxon>
        <taxon>Mycobacteriaceae</taxon>
        <taxon>Mycolicibacterium</taxon>
    </lineage>
</organism>
<keyword evidence="5" id="KW-0560">Oxidoreductase</keyword>
<evidence type="ECO:0000256" key="7">
    <source>
        <dbReference type="ARBA" id="ARBA00023033"/>
    </source>
</evidence>
<protein>
    <recommendedName>
        <fullName evidence="10">Cytochrome</fullName>
    </recommendedName>
</protein>
<dbReference type="PANTHER" id="PTHR46696">
    <property type="entry name" value="P450, PUTATIVE (EUROFUNG)-RELATED"/>
    <property type="match status" value="1"/>
</dbReference>
<dbReference type="SUPFAM" id="SSF48264">
    <property type="entry name" value="Cytochrome P450"/>
    <property type="match status" value="1"/>
</dbReference>
<dbReference type="CDD" id="cd11033">
    <property type="entry name" value="CYP142-like"/>
    <property type="match status" value="1"/>
</dbReference>
<dbReference type="EMBL" id="MVHJ01000006">
    <property type="protein sequence ID" value="ORA05346.1"/>
    <property type="molecule type" value="Genomic_DNA"/>
</dbReference>
<reference evidence="8 9" key="1">
    <citation type="submission" date="2017-02" db="EMBL/GenBank/DDBJ databases">
        <title>The new phylogeny of genus Mycobacterium.</title>
        <authorList>
            <person name="Tortoli E."/>
            <person name="Trovato A."/>
            <person name="Cirillo D.M."/>
        </authorList>
    </citation>
    <scope>NUCLEOTIDE SEQUENCE [LARGE SCALE GENOMIC DNA]</scope>
    <source>
        <strain evidence="8 9">DSM 45578</strain>
    </source>
</reference>
<evidence type="ECO:0000313" key="8">
    <source>
        <dbReference type="EMBL" id="ORA05346.1"/>
    </source>
</evidence>
<dbReference type="GO" id="GO:0020037">
    <property type="term" value="F:heme binding"/>
    <property type="evidence" value="ECO:0007669"/>
    <property type="project" value="InterPro"/>
</dbReference>
<keyword evidence="9" id="KW-1185">Reference proteome</keyword>
<dbReference type="PANTHER" id="PTHR46696:SF4">
    <property type="entry name" value="BIOTIN BIOSYNTHESIS CYTOCHROME P450"/>
    <property type="match status" value="1"/>
</dbReference>
<evidence type="ECO:0000256" key="2">
    <source>
        <dbReference type="ARBA" id="ARBA00010617"/>
    </source>
</evidence>
<dbReference type="Pfam" id="PF00067">
    <property type="entry name" value="p450"/>
    <property type="match status" value="1"/>
</dbReference>
<name>A0A1W9YZ43_MYCBA</name>
<dbReference type="RefSeq" id="WP_083057253.1">
    <property type="nucleotide sequence ID" value="NZ_JACKVM010000014.1"/>
</dbReference>
<dbReference type="STRING" id="564198.BST17_09025"/>
<dbReference type="Gene3D" id="1.10.630.10">
    <property type="entry name" value="Cytochrome P450"/>
    <property type="match status" value="1"/>
</dbReference>
<keyword evidence="7" id="KW-0503">Monooxygenase</keyword>
<evidence type="ECO:0000256" key="1">
    <source>
        <dbReference type="ARBA" id="ARBA00001971"/>
    </source>
</evidence>
<dbReference type="InterPro" id="IPR036396">
    <property type="entry name" value="Cyt_P450_sf"/>
</dbReference>
<evidence type="ECO:0000256" key="3">
    <source>
        <dbReference type="ARBA" id="ARBA00022617"/>
    </source>
</evidence>
<dbReference type="GO" id="GO:0008395">
    <property type="term" value="F:steroid hydroxylase activity"/>
    <property type="evidence" value="ECO:0007669"/>
    <property type="project" value="TreeGrafter"/>
</dbReference>
<dbReference type="GO" id="GO:0005506">
    <property type="term" value="F:iron ion binding"/>
    <property type="evidence" value="ECO:0007669"/>
    <property type="project" value="InterPro"/>
</dbReference>
<dbReference type="PRINTS" id="PR00359">
    <property type="entry name" value="BP450"/>
</dbReference>
<evidence type="ECO:0008006" key="10">
    <source>
        <dbReference type="Google" id="ProtNLM"/>
    </source>
</evidence>
<dbReference type="InterPro" id="IPR001128">
    <property type="entry name" value="Cyt_P450"/>
</dbReference>
<evidence type="ECO:0000256" key="6">
    <source>
        <dbReference type="ARBA" id="ARBA00023004"/>
    </source>
</evidence>
<dbReference type="Proteomes" id="UP000192366">
    <property type="component" value="Unassembled WGS sequence"/>
</dbReference>
<proteinExistence type="inferred from homology"/>
<sequence>MNYVLDIDLTDPALYANGFPHDLFTELRGRGPVHRHHAVQDRPAIPPIPFWSIVTHPEIQQANRDWKTFGAAGGPMMAPDPLLSAGRTLVSMDPPDQAEMRRIITSEFTPRMIGRLEQLIAERTGDILANAATGETCDFVGDIAYQVPMHLIADIVGIPESDRPWVFERTDLLLRTGNPYNGYSEQDRLGYQVELFDYAQRLSTHKREHPTDDVWTKLAGRLDGFELDMFFLILAIAGSETTRNALTQGLIALLDCPGQLADLRAQPELAVTAADEAIRWASPVLFFGRTANSDVTIGGQDIAAGDRVLFWYPSGNRDETVFAEPFRFDIRRSPNPHLSFGGGGVHFCLGANLARKEVQVVFAALAAGYDIELAGEPVWAGGGPVHNVGIGIDRLPVRLSPRG</sequence>
<dbReference type="OrthoDB" id="5241086at2"/>
<keyword evidence="6" id="KW-0408">Iron</keyword>
<keyword evidence="3" id="KW-0349">Heme</keyword>
<comment type="caution">
    <text evidence="8">The sequence shown here is derived from an EMBL/GenBank/DDBJ whole genome shotgun (WGS) entry which is preliminary data.</text>
</comment>
<keyword evidence="4" id="KW-0479">Metal-binding</keyword>
<dbReference type="InterPro" id="IPR002397">
    <property type="entry name" value="Cyt_P450_B"/>
</dbReference>
<dbReference type="GO" id="GO:0036199">
    <property type="term" value="F:cholest-4-en-3-one 26-monooxygenase activity"/>
    <property type="evidence" value="ECO:0007669"/>
    <property type="project" value="TreeGrafter"/>
</dbReference>
<gene>
    <name evidence="8" type="ORF">BST17_09025</name>
</gene>
<evidence type="ECO:0000313" key="9">
    <source>
        <dbReference type="Proteomes" id="UP000192366"/>
    </source>
</evidence>
<dbReference type="AlphaFoldDB" id="A0A1W9YZ43"/>